<protein>
    <submittedName>
        <fullName evidence="2">Uncharacterized protein</fullName>
    </submittedName>
</protein>
<proteinExistence type="predicted"/>
<feature type="transmembrane region" description="Helical" evidence="1">
    <location>
        <begin position="73"/>
        <end position="92"/>
    </location>
</feature>
<accession>A0ABD6SZF6</accession>
<evidence type="ECO:0000313" key="2">
    <source>
        <dbReference type="EMBL" id="PHE89589.1"/>
    </source>
</evidence>
<dbReference type="CDD" id="cd01127">
    <property type="entry name" value="TrwB_TraG_TraD_VirD4"/>
    <property type="match status" value="1"/>
</dbReference>
<organism evidence="2 3">
    <name type="scientific">Bacillus pseudomycoides</name>
    <dbReference type="NCBI Taxonomy" id="64104"/>
    <lineage>
        <taxon>Bacteria</taxon>
        <taxon>Bacillati</taxon>
        <taxon>Bacillota</taxon>
        <taxon>Bacilli</taxon>
        <taxon>Bacillales</taxon>
        <taxon>Bacillaceae</taxon>
        <taxon>Bacillus</taxon>
        <taxon>Bacillus cereus group</taxon>
    </lineage>
</organism>
<feature type="transmembrane region" description="Helical" evidence="1">
    <location>
        <begin position="20"/>
        <end position="43"/>
    </location>
</feature>
<comment type="caution">
    <text evidence="2">The sequence shown here is derived from an EMBL/GenBank/DDBJ whole genome shotgun (WGS) entry which is preliminary data.</text>
</comment>
<sequence length="233" mass="26340">MNRVSPKPALKYKLAEWKVLIPMSAFLFGGIFLIVNFLGNVIVELVKTTFSDLLHPKPFHIGIEDLYTFQHPLLLYLIIFLIASVCTMQFTYNIRSSFKDLNQNQKDSSRFATLDEVKRQYRAIPEKTERYEGKGGVVISRYDEISVKSILRQAKKVMEAKGMEKWQEIKNLKDSAKAGRLLIDDGAVSNLIIGTTRSGKGETYVFPTIDAYSRAEIQPSLIVNDPKGGATRS</sequence>
<keyword evidence="1" id="KW-1133">Transmembrane helix</keyword>
<evidence type="ECO:0000256" key="1">
    <source>
        <dbReference type="SAM" id="Phobius"/>
    </source>
</evidence>
<name>A0ABD6SZF6_9BACI</name>
<gene>
    <name evidence="2" type="ORF">COF81_24975</name>
</gene>
<reference evidence="2 3" key="1">
    <citation type="submission" date="2017-09" db="EMBL/GenBank/DDBJ databases">
        <title>Large-scale bioinformatics analysis of Bacillus genomes uncovers conserved roles of natural products in bacterial physiology.</title>
        <authorList>
            <consortium name="Agbiome Team Llc"/>
            <person name="Bleich R.M."/>
            <person name="Grubbs K.J."/>
            <person name="Santa Maria K.C."/>
            <person name="Allen S.E."/>
            <person name="Farag S."/>
            <person name="Shank E.A."/>
            <person name="Bowers A."/>
        </authorList>
    </citation>
    <scope>NUCLEOTIDE SEQUENCE [LARGE SCALE GENOMIC DNA]</scope>
    <source>
        <strain evidence="2 3">AFS037265</strain>
    </source>
</reference>
<dbReference type="EMBL" id="NUTL01000131">
    <property type="protein sequence ID" value="PHE89589.1"/>
    <property type="molecule type" value="Genomic_DNA"/>
</dbReference>
<dbReference type="Proteomes" id="UP000221918">
    <property type="component" value="Unassembled WGS sequence"/>
</dbReference>
<dbReference type="AlphaFoldDB" id="A0ABD6SZF6"/>
<keyword evidence="1" id="KW-0472">Membrane</keyword>
<keyword evidence="1" id="KW-0812">Transmembrane</keyword>
<evidence type="ECO:0000313" key="3">
    <source>
        <dbReference type="Proteomes" id="UP000221918"/>
    </source>
</evidence>